<protein>
    <submittedName>
        <fullName evidence="2">Uncharacterized protein</fullName>
    </submittedName>
</protein>
<evidence type="ECO:0000313" key="2">
    <source>
        <dbReference type="EMBL" id="MCI28568.1"/>
    </source>
</evidence>
<keyword evidence="1" id="KW-0812">Transmembrane</keyword>
<keyword evidence="1" id="KW-0472">Membrane</keyword>
<comment type="caution">
    <text evidence="2">The sequence shown here is derived from an EMBL/GenBank/DDBJ whole genome shotgun (WGS) entry which is preliminary data.</text>
</comment>
<reference evidence="2 3" key="1">
    <citation type="journal article" date="2018" name="Front. Plant Sci.">
        <title>Red Clover (Trifolium pratense) and Zigzag Clover (T. medium) - A Picture of Genomic Similarities and Differences.</title>
        <authorList>
            <person name="Dluhosova J."/>
            <person name="Istvanek J."/>
            <person name="Nedelnik J."/>
            <person name="Repkova J."/>
        </authorList>
    </citation>
    <scope>NUCLEOTIDE SEQUENCE [LARGE SCALE GENOMIC DNA]</scope>
    <source>
        <strain evidence="3">cv. 10/8</strain>
        <tissue evidence="2">Leaf</tissue>
    </source>
</reference>
<organism evidence="2 3">
    <name type="scientific">Trifolium medium</name>
    <dbReference type="NCBI Taxonomy" id="97028"/>
    <lineage>
        <taxon>Eukaryota</taxon>
        <taxon>Viridiplantae</taxon>
        <taxon>Streptophyta</taxon>
        <taxon>Embryophyta</taxon>
        <taxon>Tracheophyta</taxon>
        <taxon>Spermatophyta</taxon>
        <taxon>Magnoliopsida</taxon>
        <taxon>eudicotyledons</taxon>
        <taxon>Gunneridae</taxon>
        <taxon>Pentapetalae</taxon>
        <taxon>rosids</taxon>
        <taxon>fabids</taxon>
        <taxon>Fabales</taxon>
        <taxon>Fabaceae</taxon>
        <taxon>Papilionoideae</taxon>
        <taxon>50 kb inversion clade</taxon>
        <taxon>NPAAA clade</taxon>
        <taxon>Hologalegina</taxon>
        <taxon>IRL clade</taxon>
        <taxon>Trifolieae</taxon>
        <taxon>Trifolium</taxon>
    </lineage>
</organism>
<keyword evidence="3" id="KW-1185">Reference proteome</keyword>
<proteinExistence type="predicted"/>
<dbReference type="EMBL" id="LXQA010166598">
    <property type="protein sequence ID" value="MCI28568.1"/>
    <property type="molecule type" value="Genomic_DNA"/>
</dbReference>
<dbReference type="Proteomes" id="UP000265520">
    <property type="component" value="Unassembled WGS sequence"/>
</dbReference>
<feature type="non-terminal residue" evidence="2">
    <location>
        <position position="75"/>
    </location>
</feature>
<accession>A0A392QW96</accession>
<keyword evidence="1" id="KW-1133">Transmembrane helix</keyword>
<evidence type="ECO:0000313" key="3">
    <source>
        <dbReference type="Proteomes" id="UP000265520"/>
    </source>
</evidence>
<sequence>MRPDSAVETTETSWYSGEVAVVVTDSSNDGCCGEISFCFFDLFFSFCSYDAVLCCFVRLGFCGFVVSISAVFETD</sequence>
<dbReference type="AlphaFoldDB" id="A0A392QW96"/>
<evidence type="ECO:0000256" key="1">
    <source>
        <dbReference type="SAM" id="Phobius"/>
    </source>
</evidence>
<name>A0A392QW96_9FABA</name>
<feature type="transmembrane region" description="Helical" evidence="1">
    <location>
        <begin position="49"/>
        <end position="72"/>
    </location>
</feature>